<gene>
    <name evidence="1" type="ORF">GCM10025760_15080</name>
</gene>
<dbReference type="EMBL" id="BAABKZ010000001">
    <property type="protein sequence ID" value="GAA5090071.1"/>
    <property type="molecule type" value="Genomic_DNA"/>
</dbReference>
<reference evidence="2" key="1">
    <citation type="journal article" date="2019" name="Int. J. Syst. Evol. Microbiol.">
        <title>The Global Catalogue of Microorganisms (GCM) 10K type strain sequencing project: providing services to taxonomists for standard genome sequencing and annotation.</title>
        <authorList>
            <consortium name="The Broad Institute Genomics Platform"/>
            <consortium name="The Broad Institute Genome Sequencing Center for Infectious Disease"/>
            <person name="Wu L."/>
            <person name="Ma J."/>
        </authorList>
    </citation>
    <scope>NUCLEOTIDE SEQUENCE [LARGE SCALE GENOMIC DNA]</scope>
    <source>
        <strain evidence="2">JCM 18959</strain>
    </source>
</reference>
<keyword evidence="2" id="KW-1185">Reference proteome</keyword>
<dbReference type="Proteomes" id="UP001501407">
    <property type="component" value="Unassembled WGS sequence"/>
</dbReference>
<organism evidence="1 2">
    <name type="scientific">Microbacterium yannicii</name>
    <dbReference type="NCBI Taxonomy" id="671622"/>
    <lineage>
        <taxon>Bacteria</taxon>
        <taxon>Bacillati</taxon>
        <taxon>Actinomycetota</taxon>
        <taxon>Actinomycetes</taxon>
        <taxon>Micrococcales</taxon>
        <taxon>Microbacteriaceae</taxon>
        <taxon>Microbacterium</taxon>
    </lineage>
</organism>
<sequence>MYTTAWTGRSSAATTERRRPELVWVGDGGWVACDPAVDAHDPGRVLAYLECKDGVVYVMCVTVRPEVIEFPTLRTALDALDAILVGGVRQSG</sequence>
<protein>
    <submittedName>
        <fullName evidence="1">Uncharacterized protein</fullName>
    </submittedName>
</protein>
<proteinExistence type="predicted"/>
<dbReference type="RefSeq" id="WP_194413282.1">
    <property type="nucleotide sequence ID" value="NZ_BAABKZ010000001.1"/>
</dbReference>
<accession>A0ABP9M398</accession>
<evidence type="ECO:0000313" key="1">
    <source>
        <dbReference type="EMBL" id="GAA5090071.1"/>
    </source>
</evidence>
<evidence type="ECO:0000313" key="2">
    <source>
        <dbReference type="Proteomes" id="UP001501407"/>
    </source>
</evidence>
<name>A0ABP9M398_9MICO</name>
<comment type="caution">
    <text evidence="1">The sequence shown here is derived from an EMBL/GenBank/DDBJ whole genome shotgun (WGS) entry which is preliminary data.</text>
</comment>